<organism evidence="1 2">
    <name type="scientific">Enterobacter cloacae</name>
    <dbReference type="NCBI Taxonomy" id="550"/>
    <lineage>
        <taxon>Bacteria</taxon>
        <taxon>Pseudomonadati</taxon>
        <taxon>Pseudomonadota</taxon>
        <taxon>Gammaproteobacteria</taxon>
        <taxon>Enterobacterales</taxon>
        <taxon>Enterobacteriaceae</taxon>
        <taxon>Enterobacter</taxon>
        <taxon>Enterobacter cloacae complex</taxon>
    </lineage>
</organism>
<dbReference type="AlphaFoldDB" id="A0A2T4XW09"/>
<dbReference type="EMBL" id="PZPP01000016">
    <property type="protein sequence ID" value="PTM34128.1"/>
    <property type="molecule type" value="Genomic_DNA"/>
</dbReference>
<sequence length="254" mass="28180">MIRIGRLLPGGVVIEEGQHRPTKGVALLSTSDGGTEELVVYAKKIPLRSISIEVTCAALGRFLSLPIPEPVILIDDTNNAYFGSVDIPYPSFAQFINDSTDAGIREKLESWPLLQKAAYFDEWIAMDDRHNGNLLFNGDDFFLIDHESAIPSGLSPEQSGIDYYSNQLLQVANYLLDRTNDIAVQMAANEARSWSVASRNGAMESLDATLHESIQDKTKNQLISFLAARIEILGDILYEQIKPQQTQMNYNAQS</sequence>
<dbReference type="Proteomes" id="UP000241614">
    <property type="component" value="Unassembled WGS sequence"/>
</dbReference>
<evidence type="ECO:0000313" key="1">
    <source>
        <dbReference type="EMBL" id="PTM34128.1"/>
    </source>
</evidence>
<gene>
    <name evidence="1" type="ORF">DA103_19140</name>
</gene>
<dbReference type="OrthoDB" id="9128719at2"/>
<reference evidence="1 2" key="1">
    <citation type="submission" date="2018-04" db="EMBL/GenBank/DDBJ databases">
        <title>Genome sequencing reveals highly heavy metal resistance and biotechnology application of the novel Enterobacter cloacae amazonensis isolated from wastewater river in Manaus - Amazonas.</title>
        <authorList>
            <person name="Astolfi M.C.T."/>
            <person name="Carvalho E.B.D.S."/>
            <person name="Lacerda L.B."/>
            <person name="Pinto M.V."/>
            <person name="Nogueira V.B."/>
            <person name="Barros A.M."/>
            <person name="Astolfi-Filho S."/>
        </authorList>
    </citation>
    <scope>NUCLEOTIDE SEQUENCE [LARGE SCALE GENOMIC DNA]</scope>
    <source>
        <strain evidence="2">amazonensis</strain>
    </source>
</reference>
<name>A0A2T4XW09_ENTCL</name>
<proteinExistence type="predicted"/>
<comment type="caution">
    <text evidence="1">The sequence shown here is derived from an EMBL/GenBank/DDBJ whole genome shotgun (WGS) entry which is preliminary data.</text>
</comment>
<protein>
    <submittedName>
        <fullName evidence="1">Uncharacterized protein</fullName>
    </submittedName>
</protein>
<evidence type="ECO:0000313" key="2">
    <source>
        <dbReference type="Proteomes" id="UP000241614"/>
    </source>
</evidence>
<accession>A0A2T4XW09</accession>
<dbReference type="RefSeq" id="WP_108090950.1">
    <property type="nucleotide sequence ID" value="NZ_PZPP01000016.1"/>
</dbReference>